<organism evidence="2 3">
    <name type="scientific">Noviherbaspirillum pedocola</name>
    <dbReference type="NCBI Taxonomy" id="2801341"/>
    <lineage>
        <taxon>Bacteria</taxon>
        <taxon>Pseudomonadati</taxon>
        <taxon>Pseudomonadota</taxon>
        <taxon>Betaproteobacteria</taxon>
        <taxon>Burkholderiales</taxon>
        <taxon>Oxalobacteraceae</taxon>
        <taxon>Noviherbaspirillum</taxon>
    </lineage>
</organism>
<evidence type="ECO:0000313" key="3">
    <source>
        <dbReference type="Proteomes" id="UP000622890"/>
    </source>
</evidence>
<dbReference type="EMBL" id="JAEPBG010000001">
    <property type="protein sequence ID" value="MBK4733367.1"/>
    <property type="molecule type" value="Genomic_DNA"/>
</dbReference>
<protein>
    <submittedName>
        <fullName evidence="2">Uncharacterized protein</fullName>
    </submittedName>
</protein>
<reference evidence="2" key="1">
    <citation type="submission" date="2021-01" db="EMBL/GenBank/DDBJ databases">
        <title>Genome sequence of strain Noviherbaspirillum sp. DKR-6.</title>
        <authorList>
            <person name="Chaudhary D.K."/>
        </authorList>
    </citation>
    <scope>NUCLEOTIDE SEQUENCE</scope>
    <source>
        <strain evidence="2">DKR-6</strain>
    </source>
</reference>
<evidence type="ECO:0000313" key="2">
    <source>
        <dbReference type="EMBL" id="MBK4733367.1"/>
    </source>
</evidence>
<name>A0A934SV43_9BURK</name>
<keyword evidence="3" id="KW-1185">Reference proteome</keyword>
<comment type="caution">
    <text evidence="2">The sequence shown here is derived from an EMBL/GenBank/DDBJ whole genome shotgun (WGS) entry which is preliminary data.</text>
</comment>
<feature type="transmembrane region" description="Helical" evidence="1">
    <location>
        <begin position="76"/>
        <end position="94"/>
    </location>
</feature>
<gene>
    <name evidence="2" type="ORF">JJB74_01865</name>
</gene>
<dbReference type="Proteomes" id="UP000622890">
    <property type="component" value="Unassembled WGS sequence"/>
</dbReference>
<proteinExistence type="predicted"/>
<dbReference type="RefSeq" id="WP_200590119.1">
    <property type="nucleotide sequence ID" value="NZ_JAEPBG010000001.1"/>
</dbReference>
<feature type="transmembrane region" description="Helical" evidence="1">
    <location>
        <begin position="51"/>
        <end position="69"/>
    </location>
</feature>
<accession>A0A934SV43</accession>
<feature type="transmembrane region" description="Helical" evidence="1">
    <location>
        <begin position="106"/>
        <end position="124"/>
    </location>
</feature>
<feature type="transmembrane region" description="Helical" evidence="1">
    <location>
        <begin position="133"/>
        <end position="150"/>
    </location>
</feature>
<keyword evidence="1" id="KW-0472">Membrane</keyword>
<keyword evidence="1" id="KW-0812">Transmembrane</keyword>
<dbReference type="AlphaFoldDB" id="A0A934SV43"/>
<keyword evidence="1" id="KW-1133">Transmembrane helix</keyword>
<evidence type="ECO:0000256" key="1">
    <source>
        <dbReference type="SAM" id="Phobius"/>
    </source>
</evidence>
<feature type="transmembrane region" description="Helical" evidence="1">
    <location>
        <begin position="198"/>
        <end position="216"/>
    </location>
</feature>
<sequence length="235" mass="26379">MIIAGASCIALMLYNYYAFGKVSGPYQSGALEISKTSLMVFMGLHFDQNQGLLILNPVNLIGVLAIGWICRKHRAFSLIWILTYLSLTIPNALHPNWYGGGSFSGRFGWAAAITFVIPTIYGLIEIGKSRERVFQVVTVGGMLLQIYFFYQYTVVGANLYNKGPGTEVDSYSIFYQPIHSWMPMLYDSSWAYSYAPNYAWLIFFCSLVFIGFLKAFKLGFVRLGDVTECVGQAFE</sequence>